<keyword evidence="11" id="KW-1185">Reference proteome</keyword>
<feature type="region of interest" description="Disordered" evidence="8">
    <location>
        <begin position="79"/>
        <end position="102"/>
    </location>
</feature>
<name>A0A4D9CYY8_9STRA</name>
<dbReference type="PANTHER" id="PTHR46132:SF1">
    <property type="entry name" value="DIGALACTOSYLDIACYLGLYCEROL SYNTHASE 2, CHLOROPLASTIC"/>
    <property type="match status" value="1"/>
</dbReference>
<dbReference type="Proteomes" id="UP000355283">
    <property type="component" value="Unassembled WGS sequence"/>
</dbReference>
<feature type="compositionally biased region" description="Low complexity" evidence="8">
    <location>
        <begin position="624"/>
        <end position="641"/>
    </location>
</feature>
<dbReference type="InterPro" id="IPR044525">
    <property type="entry name" value="DGDG1/2"/>
</dbReference>
<organism evidence="10 11">
    <name type="scientific">Nannochloropsis salina CCMP1776</name>
    <dbReference type="NCBI Taxonomy" id="1027361"/>
    <lineage>
        <taxon>Eukaryota</taxon>
        <taxon>Sar</taxon>
        <taxon>Stramenopiles</taxon>
        <taxon>Ochrophyta</taxon>
        <taxon>Eustigmatophyceae</taxon>
        <taxon>Eustigmatales</taxon>
        <taxon>Monodopsidaceae</taxon>
        <taxon>Microchloropsis</taxon>
        <taxon>Microchloropsis salina</taxon>
    </lineage>
</organism>
<reference evidence="10 11" key="1">
    <citation type="submission" date="2019-01" db="EMBL/GenBank/DDBJ databases">
        <title>Nuclear Genome Assembly of the Microalgal Biofuel strain Nannochloropsis salina CCMP1776.</title>
        <authorList>
            <person name="Hovde B."/>
        </authorList>
    </citation>
    <scope>NUCLEOTIDE SEQUENCE [LARGE SCALE GENOMIC DNA]</scope>
    <source>
        <strain evidence="10 11">CCMP1776</strain>
    </source>
</reference>
<keyword evidence="7 9" id="KW-0472">Membrane</keyword>
<evidence type="ECO:0000256" key="5">
    <source>
        <dbReference type="ARBA" id="ARBA00022640"/>
    </source>
</evidence>
<dbReference type="PANTHER" id="PTHR46132">
    <property type="entry name" value="DIGALACTOSYLDIACYLGLYCEROL SYNTHASE 2, CHLOROPLASTIC"/>
    <property type="match status" value="1"/>
</dbReference>
<gene>
    <name evidence="10" type="ORF">NSK_006988</name>
</gene>
<dbReference type="Gene3D" id="3.40.50.2000">
    <property type="entry name" value="Glycogen Phosphorylase B"/>
    <property type="match status" value="2"/>
</dbReference>
<evidence type="ECO:0000313" key="11">
    <source>
        <dbReference type="Proteomes" id="UP000355283"/>
    </source>
</evidence>
<evidence type="ECO:0000256" key="4">
    <source>
        <dbReference type="ARBA" id="ARBA00022528"/>
    </source>
</evidence>
<dbReference type="SUPFAM" id="SSF53756">
    <property type="entry name" value="UDP-Glycosyltransferase/glycogen phosphorylase"/>
    <property type="match status" value="1"/>
</dbReference>
<keyword evidence="4" id="KW-0150">Chloroplast</keyword>
<feature type="transmembrane region" description="Helical" evidence="9">
    <location>
        <begin position="55"/>
        <end position="74"/>
    </location>
</feature>
<keyword evidence="9" id="KW-1133">Transmembrane helix</keyword>
<keyword evidence="6" id="KW-0808">Transferase</keyword>
<evidence type="ECO:0000256" key="3">
    <source>
        <dbReference type="ARBA" id="ARBA00009481"/>
    </source>
</evidence>
<comment type="caution">
    <text evidence="10">The sequence shown here is derived from an EMBL/GenBank/DDBJ whole genome shotgun (WGS) entry which is preliminary data.</text>
</comment>
<evidence type="ECO:0000256" key="1">
    <source>
        <dbReference type="ARBA" id="ARBA00004229"/>
    </source>
</evidence>
<evidence type="ECO:0000256" key="7">
    <source>
        <dbReference type="ARBA" id="ARBA00023136"/>
    </source>
</evidence>
<evidence type="ECO:0000313" key="10">
    <source>
        <dbReference type="EMBL" id="TFJ81739.1"/>
    </source>
</evidence>
<evidence type="ECO:0008006" key="12">
    <source>
        <dbReference type="Google" id="ProtNLM"/>
    </source>
</evidence>
<proteinExistence type="inferred from homology"/>
<keyword evidence="9" id="KW-0812">Transmembrane</keyword>
<evidence type="ECO:0000256" key="2">
    <source>
        <dbReference type="ARBA" id="ARBA00004370"/>
    </source>
</evidence>
<dbReference type="Pfam" id="PF13692">
    <property type="entry name" value="Glyco_trans_1_4"/>
    <property type="match status" value="1"/>
</dbReference>
<protein>
    <recommendedName>
        <fullName evidence="12">Digalactosyldiacylglycerol synthase</fullName>
    </recommendedName>
</protein>
<dbReference type="GO" id="GO:0016020">
    <property type="term" value="C:membrane"/>
    <property type="evidence" value="ECO:0007669"/>
    <property type="project" value="UniProtKB-SubCell"/>
</dbReference>
<dbReference type="EMBL" id="SDOX01000122">
    <property type="protein sequence ID" value="TFJ81739.1"/>
    <property type="molecule type" value="Genomic_DNA"/>
</dbReference>
<accession>A0A4D9CYY8</accession>
<evidence type="ECO:0000256" key="6">
    <source>
        <dbReference type="ARBA" id="ARBA00022679"/>
    </source>
</evidence>
<keyword evidence="5" id="KW-0934">Plastid</keyword>
<evidence type="ECO:0000256" key="9">
    <source>
        <dbReference type="SAM" id="Phobius"/>
    </source>
</evidence>
<comment type="subcellular location">
    <subcellularLocation>
        <location evidence="2">Membrane</location>
    </subcellularLocation>
    <subcellularLocation>
        <location evidence="1">Plastid</location>
        <location evidence="1">Chloroplast</location>
    </subcellularLocation>
</comment>
<dbReference type="GO" id="GO:0009507">
    <property type="term" value="C:chloroplast"/>
    <property type="evidence" value="ECO:0007669"/>
    <property type="project" value="UniProtKB-SubCell"/>
</dbReference>
<dbReference type="OrthoDB" id="44480at2759"/>
<evidence type="ECO:0000256" key="8">
    <source>
        <dbReference type="SAM" id="MobiDB-lite"/>
    </source>
</evidence>
<dbReference type="CDD" id="cd01635">
    <property type="entry name" value="Glycosyltransferase_GTB-type"/>
    <property type="match status" value="1"/>
</dbReference>
<comment type="similarity">
    <text evidence="3">Belongs to the glycosyltransferase group 1 family. Glycosyltransferase 4 subfamily.</text>
</comment>
<dbReference type="GO" id="GO:0046481">
    <property type="term" value="F:digalactosyldiacylglycerol synthase activity"/>
    <property type="evidence" value="ECO:0007669"/>
    <property type="project" value="InterPro"/>
</dbReference>
<dbReference type="AlphaFoldDB" id="A0A4D9CYY8"/>
<sequence length="653" mass="71265">MVVFGLDYHAAASIRTPSSIGTILSTFALSPPQPDFGNISSGRGRRRRLMLQPTFRTLLVLISLVVAVSASTLTPDPLAPLRGLAPKRDDRNGQDAVLPESDLSSPDRKIWIITTASLPWMTGTAVNPLLRAAYLSRGRPAGKVTLVVPWLDEDDQKVVYPHGKTFRRPEDQERYIREWLGHRAGLGAEAKNLRIQFYSGRYHPELGSIFSVGDVPALIPDEDADVLILEEPEHLNWYRAPGVPWTRKFRHVVGICHTNYLVYSKSIQGGSMKSAFLFFMNQWMCRAYCHKVIKLSGALQRFAPGKEEVENVHGVRREFLEAGASVRGSEMEGAYFIGKMLWPKGMDRLIPMMVYARERDGRSFKMDVYGSGPDEEEIKRKVTARSLDITFHGAVDHAQLTHYKVFINPSISEVLCTTVAEALAMGKFVIIAAHPSNEFFMRFTNCLTFRNKEEFATQVLWALAHVPAPLSAEERESLTWEAATRRLLKASLVTVGTDSHSKVDKALEKAHTWVSKGERGDRLRRIAGGDIIADEAPPGPRHYANPPTAYECMAEAGARDAEGRLARAAEAAVAAAGMHSKVPWRGAHAGQGVGLGRKASVPSECCGDRDCQALAGAGFGGAGKPSTGAPPASSSPPFTGAVTGSRGAVGGKS</sequence>
<feature type="region of interest" description="Disordered" evidence="8">
    <location>
        <begin position="618"/>
        <end position="653"/>
    </location>
</feature>